<evidence type="ECO:0000256" key="2">
    <source>
        <dbReference type="ARBA" id="ARBA00007171"/>
    </source>
</evidence>
<evidence type="ECO:0000256" key="1">
    <source>
        <dbReference type="ARBA" id="ARBA00004370"/>
    </source>
</evidence>
<dbReference type="Pfam" id="PF03717">
    <property type="entry name" value="PBP_dimer"/>
    <property type="match status" value="1"/>
</dbReference>
<dbReference type="AlphaFoldDB" id="Q83N08"/>
<dbReference type="InterPro" id="IPR012338">
    <property type="entry name" value="Beta-lactam/transpept-like"/>
</dbReference>
<dbReference type="InterPro" id="IPR001460">
    <property type="entry name" value="PCN-bd_Tpept"/>
</dbReference>
<dbReference type="RefSeq" id="WP_011096494.1">
    <property type="nucleotide sequence ID" value="NC_004572.3"/>
</dbReference>
<keyword evidence="3" id="KW-0472">Membrane</keyword>
<dbReference type="InterPro" id="IPR036138">
    <property type="entry name" value="PBP_dimer_sf"/>
</dbReference>
<comment type="similarity">
    <text evidence="2">Belongs to the transpeptidase family.</text>
</comment>
<dbReference type="EMBL" id="AE014184">
    <property type="protein sequence ID" value="AAO44319.1"/>
    <property type="molecule type" value="Genomic_DNA"/>
</dbReference>
<dbReference type="SUPFAM" id="SSF56519">
    <property type="entry name" value="Penicillin binding protein dimerisation domain"/>
    <property type="match status" value="1"/>
</dbReference>
<dbReference type="InterPro" id="IPR005311">
    <property type="entry name" value="PBP_dimer"/>
</dbReference>
<dbReference type="GeneID" id="67388327"/>
<evidence type="ECO:0000259" key="5">
    <source>
        <dbReference type="Pfam" id="PF03717"/>
    </source>
</evidence>
<dbReference type="OrthoDB" id="9789078at2"/>
<dbReference type="Gene3D" id="3.40.710.10">
    <property type="entry name" value="DD-peptidase/beta-lactamase superfamily"/>
    <property type="match status" value="1"/>
</dbReference>
<feature type="domain" description="Penicillin-binding protein dimerisation" evidence="5">
    <location>
        <begin position="51"/>
        <end position="210"/>
    </location>
</feature>
<dbReference type="GO" id="GO:0005886">
    <property type="term" value="C:plasma membrane"/>
    <property type="evidence" value="ECO:0007669"/>
    <property type="project" value="TreeGrafter"/>
</dbReference>
<dbReference type="GO" id="GO:0008658">
    <property type="term" value="F:penicillin binding"/>
    <property type="evidence" value="ECO:0007669"/>
    <property type="project" value="InterPro"/>
</dbReference>
<dbReference type="InterPro" id="IPR050515">
    <property type="entry name" value="Beta-lactam/transpept"/>
</dbReference>
<evidence type="ECO:0000256" key="3">
    <source>
        <dbReference type="ARBA" id="ARBA00023136"/>
    </source>
</evidence>
<accession>Q83N08</accession>
<dbReference type="Pfam" id="PF00905">
    <property type="entry name" value="Transpeptidase"/>
    <property type="match status" value="1"/>
</dbReference>
<evidence type="ECO:0000313" key="6">
    <source>
        <dbReference type="EMBL" id="AAO44319.1"/>
    </source>
</evidence>
<sequence length="581" mass="63564">MKRSSSRGIATLFVVALLSSVFMARLVDIQIIRAKELGRDSYLQRSKTHVIPGVRGNIVDAYNRTLAESLTQYRLVLSPSRVSDYWANGKKVIPSAAYQKISDVVPITPAEISDKVTNALRKNKNSQYLVIFDAIGVDKKGILEKENIPWLYFERVYKRIYPFGGVAGNLLGFLNIDQVPQAGLELSYDNCLSGHDGKEDYLASPDGVPIPGSNRVVQPAKHGGQLALTIDSDLQWYTQQILKQYSELESARWGMVAIVSVKTGKVLALADYPTVDPNNVGDTDAINRGARTFSDPYEPGSIFKPVTASILLDAGGLTPSSRFRVPYNFRAPGDVDISDDERHADMDMTLTGILVASSNSGMSIASRSVDLAERYRYLRNFGFGASTGLRFPAQSEGLLGNYKLWDQQTRYASSFGQGISATILQLASAYQTIANGGVRRPLSMVTSCGDKPTESKKGTSGVFGRVVSQKSASATSNMLEMVYRHSWLHNLWRIPGYRICAKTGTAQVAAGNGKYGKSYIVSVAGYAPAEDPEFVVITSMYKTKQNTAAAVAPVFQKVMSHVLKKYRVLPSTTLPTELALR</sequence>
<dbReference type="eggNOG" id="COG0768">
    <property type="taxonomic scope" value="Bacteria"/>
</dbReference>
<reference evidence="6 7" key="1">
    <citation type="journal article" date="2003" name="Genome Res.">
        <title>Tropheryma whipplei twist: a human pathogenic Actinobacteria with a reduced genome.</title>
        <authorList>
            <person name="Raoult D."/>
            <person name="Ogata H."/>
            <person name="Audic S."/>
            <person name="Robert C."/>
            <person name="Suhre K."/>
            <person name="Drancourt M."/>
            <person name="Claverie J.-M."/>
        </authorList>
    </citation>
    <scope>NUCLEOTIDE SEQUENCE [LARGE SCALE GENOMIC DNA]</scope>
    <source>
        <strain evidence="6 7">Twist</strain>
    </source>
</reference>
<dbReference type="SUPFAM" id="SSF56601">
    <property type="entry name" value="beta-lactamase/transpeptidase-like"/>
    <property type="match status" value="1"/>
</dbReference>
<name>Q83N08_TROWT</name>
<comment type="subcellular location">
    <subcellularLocation>
        <location evidence="1">Membrane</location>
    </subcellularLocation>
</comment>
<dbReference type="HOGENOM" id="CLU_009289_6_5_11"/>
<evidence type="ECO:0000313" key="7">
    <source>
        <dbReference type="Proteomes" id="UP000002200"/>
    </source>
</evidence>
<evidence type="ECO:0000259" key="4">
    <source>
        <dbReference type="Pfam" id="PF00905"/>
    </source>
</evidence>
<feature type="domain" description="Penicillin-binding protein transpeptidase" evidence="4">
    <location>
        <begin position="254"/>
        <end position="559"/>
    </location>
</feature>
<dbReference type="KEGG" id="twh:TWT_222"/>
<proteinExistence type="inferred from homology"/>
<dbReference type="PANTHER" id="PTHR30627">
    <property type="entry name" value="PEPTIDOGLYCAN D,D-TRANSPEPTIDASE"/>
    <property type="match status" value="1"/>
</dbReference>
<dbReference type="Proteomes" id="UP000002200">
    <property type="component" value="Chromosome"/>
</dbReference>
<keyword evidence="7" id="KW-1185">Reference proteome</keyword>
<dbReference type="STRING" id="203267.TWT_222"/>
<dbReference type="PANTHER" id="PTHR30627:SF1">
    <property type="entry name" value="PEPTIDOGLYCAN D,D-TRANSPEPTIDASE FTSI"/>
    <property type="match status" value="1"/>
</dbReference>
<protein>
    <submittedName>
        <fullName evidence="6">Penicillin-binding protein 2</fullName>
    </submittedName>
</protein>
<dbReference type="Gene3D" id="3.90.1310.10">
    <property type="entry name" value="Penicillin-binding protein 2a (Domain 2)"/>
    <property type="match status" value="1"/>
</dbReference>
<organism evidence="6 7">
    <name type="scientific">Tropheryma whipplei (strain Twist)</name>
    <name type="common">Whipple's bacillus</name>
    <dbReference type="NCBI Taxonomy" id="203267"/>
    <lineage>
        <taxon>Bacteria</taxon>
        <taxon>Bacillati</taxon>
        <taxon>Actinomycetota</taxon>
        <taxon>Actinomycetes</taxon>
        <taxon>Micrococcales</taxon>
        <taxon>Tropherymataceae</taxon>
        <taxon>Tropheryma</taxon>
    </lineage>
</organism>
<gene>
    <name evidence="6" type="primary">pbpB</name>
    <name evidence="6" type="ordered locus">TWT_222</name>
</gene>
<dbReference type="Gene3D" id="3.30.450.330">
    <property type="match status" value="1"/>
</dbReference>
<dbReference type="GO" id="GO:0071555">
    <property type="term" value="P:cell wall organization"/>
    <property type="evidence" value="ECO:0007669"/>
    <property type="project" value="TreeGrafter"/>
</dbReference>